<accession>A0AA38L8M2</accession>
<proteinExistence type="predicted"/>
<sequence length="52" mass="5304">MVRPHQSPLHLLTACLPLSAPAVVEDAPVRHLSAAAGSPITEAQNRGPAALA</sequence>
<comment type="caution">
    <text evidence="1">The sequence shown here is derived from an EMBL/GenBank/DDBJ whole genome shotgun (WGS) entry which is preliminary data.</text>
</comment>
<evidence type="ECO:0000313" key="2">
    <source>
        <dbReference type="Proteomes" id="UP000824469"/>
    </source>
</evidence>
<dbReference type="AlphaFoldDB" id="A0AA38L8M2"/>
<dbReference type="Proteomes" id="UP000824469">
    <property type="component" value="Unassembled WGS sequence"/>
</dbReference>
<reference evidence="1 2" key="1">
    <citation type="journal article" date="2021" name="Nat. Plants">
        <title>The Taxus genome provides insights into paclitaxel biosynthesis.</title>
        <authorList>
            <person name="Xiong X."/>
            <person name="Gou J."/>
            <person name="Liao Q."/>
            <person name="Li Y."/>
            <person name="Zhou Q."/>
            <person name="Bi G."/>
            <person name="Li C."/>
            <person name="Du R."/>
            <person name="Wang X."/>
            <person name="Sun T."/>
            <person name="Guo L."/>
            <person name="Liang H."/>
            <person name="Lu P."/>
            <person name="Wu Y."/>
            <person name="Zhang Z."/>
            <person name="Ro D.K."/>
            <person name="Shang Y."/>
            <person name="Huang S."/>
            <person name="Yan J."/>
        </authorList>
    </citation>
    <scope>NUCLEOTIDE SEQUENCE [LARGE SCALE GENOMIC DNA]</scope>
    <source>
        <strain evidence="1">Ta-2019</strain>
    </source>
</reference>
<organism evidence="1 2">
    <name type="scientific">Taxus chinensis</name>
    <name type="common">Chinese yew</name>
    <name type="synonym">Taxus wallichiana var. chinensis</name>
    <dbReference type="NCBI Taxonomy" id="29808"/>
    <lineage>
        <taxon>Eukaryota</taxon>
        <taxon>Viridiplantae</taxon>
        <taxon>Streptophyta</taxon>
        <taxon>Embryophyta</taxon>
        <taxon>Tracheophyta</taxon>
        <taxon>Spermatophyta</taxon>
        <taxon>Pinopsida</taxon>
        <taxon>Pinidae</taxon>
        <taxon>Conifers II</taxon>
        <taxon>Cupressales</taxon>
        <taxon>Taxaceae</taxon>
        <taxon>Taxus</taxon>
    </lineage>
</organism>
<protein>
    <submittedName>
        <fullName evidence="1">Uncharacterized protein</fullName>
    </submittedName>
</protein>
<dbReference type="EMBL" id="JAHRHJ020000006">
    <property type="protein sequence ID" value="KAH9312020.1"/>
    <property type="molecule type" value="Genomic_DNA"/>
</dbReference>
<name>A0AA38L8M2_TAXCH</name>
<evidence type="ECO:0000313" key="1">
    <source>
        <dbReference type="EMBL" id="KAH9312020.1"/>
    </source>
</evidence>
<feature type="non-terminal residue" evidence="1">
    <location>
        <position position="52"/>
    </location>
</feature>
<gene>
    <name evidence="1" type="ORF">KI387_027055</name>
</gene>
<dbReference type="PROSITE" id="PS51257">
    <property type="entry name" value="PROKAR_LIPOPROTEIN"/>
    <property type="match status" value="1"/>
</dbReference>
<keyword evidence="2" id="KW-1185">Reference proteome</keyword>